<organism evidence="3 4">
    <name type="scientific">Candidatus Sulfotelmatobacter kueseliae</name>
    <dbReference type="NCBI Taxonomy" id="2042962"/>
    <lineage>
        <taxon>Bacteria</taxon>
        <taxon>Pseudomonadati</taxon>
        <taxon>Acidobacteriota</taxon>
        <taxon>Terriglobia</taxon>
        <taxon>Terriglobales</taxon>
        <taxon>Candidatus Korobacteraceae</taxon>
        <taxon>Candidatus Sulfotelmatobacter</taxon>
    </lineage>
</organism>
<dbReference type="Gene3D" id="3.40.630.10">
    <property type="entry name" value="Zn peptidases"/>
    <property type="match status" value="1"/>
</dbReference>
<dbReference type="AlphaFoldDB" id="A0A2U3L8L9"/>
<evidence type="ECO:0000313" key="3">
    <source>
        <dbReference type="EMBL" id="SPF48264.1"/>
    </source>
</evidence>
<dbReference type="Proteomes" id="UP000238701">
    <property type="component" value="Unassembled WGS sequence"/>
</dbReference>
<accession>A0A2U3L8L9</accession>
<reference evidence="4" key="1">
    <citation type="submission" date="2018-02" db="EMBL/GenBank/DDBJ databases">
        <authorList>
            <person name="Hausmann B."/>
        </authorList>
    </citation>
    <scope>NUCLEOTIDE SEQUENCE [LARGE SCALE GENOMIC DNA]</scope>
    <source>
        <strain evidence="4">Peat soil MAG SbA1</strain>
    </source>
</reference>
<dbReference type="OrthoDB" id="233977at2"/>
<dbReference type="SUPFAM" id="SSF52025">
    <property type="entry name" value="PA domain"/>
    <property type="match status" value="1"/>
</dbReference>
<dbReference type="Gene3D" id="2.30.42.10">
    <property type="match status" value="1"/>
</dbReference>
<dbReference type="InterPro" id="IPR001478">
    <property type="entry name" value="PDZ"/>
</dbReference>
<proteinExistence type="predicted"/>
<evidence type="ECO:0000259" key="2">
    <source>
        <dbReference type="PROSITE" id="PS50106"/>
    </source>
</evidence>
<dbReference type="SUPFAM" id="SSF50156">
    <property type="entry name" value="PDZ domain-like"/>
    <property type="match status" value="1"/>
</dbReference>
<name>A0A2U3L8L9_9BACT</name>
<dbReference type="SUPFAM" id="SSF53187">
    <property type="entry name" value="Zn-dependent exopeptidases"/>
    <property type="match status" value="1"/>
</dbReference>
<dbReference type="Pfam" id="PF04389">
    <property type="entry name" value="Peptidase_M28"/>
    <property type="match status" value="1"/>
</dbReference>
<feature type="domain" description="PDZ" evidence="2">
    <location>
        <begin position="501"/>
        <end position="590"/>
    </location>
</feature>
<dbReference type="PANTHER" id="PTHR10404:SF46">
    <property type="entry name" value="VACUOLAR PROTEIN SORTING-ASSOCIATED PROTEIN 70"/>
    <property type="match status" value="1"/>
</dbReference>
<sequence length="603" mass="64689">MPNRLRFHRFLLAFAAALVLTAASTPFQPADPTRYLNDIKTLAAPDMEGRGAGTKGITRAEHLIEKRYKELGLPPAGVNGYAQPFSVITGARLKSDNHLVVESADSKNLKINEDFVPFSFSSSGQVAGPVVFAGYGATADEFHYDDYAGVDVKDKIVVVLRYEPSGFAEKSGHQGLTQHSQLITKAINARNHGAKAVVVVNGKLGDGEEDLLSRFGSVSGPENVGLVFVQVKNAVADAWLQAAGKSLKEVQEQINSATKPASFALPETLRLSLHIDIETTRATVNNVLAWLPGQTEEYVIIGAHYDHLGRGGVDSLAPSQIGQIHPGADDNASGTAGVLELARLLAPQRGQLRRSILFMNFAGEELGLLGSAEWVKEPTRPLAKAVAMINMDMIGRIKDDKVYIGGVGTGSTFKLILEQAQKDTPFKIEYSPGGYSSSDHTSFVAKKIPVLFFFSGLHSDYHKPSDTWDKINAPSAVRLLDMIGNVAVQLANAQDTPTFQVVAEDKPPAGGGGAGYGPYFGSIPDFGQTENGVKFADVKPNSPAAKAGLKAGDVLIQFGDKPIKNLYDFTDALRRSKVGDVVEVKVLRDGQPVTASVKLEQRK</sequence>
<dbReference type="Pfam" id="PF02225">
    <property type="entry name" value="PA"/>
    <property type="match status" value="1"/>
</dbReference>
<dbReference type="InterPro" id="IPR039373">
    <property type="entry name" value="Peptidase_M28B"/>
</dbReference>
<dbReference type="InterPro" id="IPR007484">
    <property type="entry name" value="Peptidase_M28"/>
</dbReference>
<feature type="chain" id="PRO_5015763165" evidence="1">
    <location>
        <begin position="30"/>
        <end position="603"/>
    </location>
</feature>
<protein>
    <submittedName>
        <fullName evidence="3">Peptidase M28</fullName>
    </submittedName>
</protein>
<dbReference type="Gene3D" id="3.50.30.30">
    <property type="match status" value="1"/>
</dbReference>
<dbReference type="SMART" id="SM00228">
    <property type="entry name" value="PDZ"/>
    <property type="match status" value="1"/>
</dbReference>
<dbReference type="InterPro" id="IPR003137">
    <property type="entry name" value="PA_domain"/>
</dbReference>
<dbReference type="EMBL" id="OMOD01000180">
    <property type="protein sequence ID" value="SPF48264.1"/>
    <property type="molecule type" value="Genomic_DNA"/>
</dbReference>
<dbReference type="PANTHER" id="PTHR10404">
    <property type="entry name" value="N-ACETYLATED-ALPHA-LINKED ACIDIC DIPEPTIDASE"/>
    <property type="match status" value="1"/>
</dbReference>
<feature type="signal peptide" evidence="1">
    <location>
        <begin position="1"/>
        <end position="29"/>
    </location>
</feature>
<evidence type="ECO:0000313" key="4">
    <source>
        <dbReference type="Proteomes" id="UP000238701"/>
    </source>
</evidence>
<dbReference type="Pfam" id="PF13180">
    <property type="entry name" value="PDZ_2"/>
    <property type="match status" value="1"/>
</dbReference>
<dbReference type="PROSITE" id="PS50106">
    <property type="entry name" value="PDZ"/>
    <property type="match status" value="1"/>
</dbReference>
<dbReference type="InterPro" id="IPR036034">
    <property type="entry name" value="PDZ_sf"/>
</dbReference>
<dbReference type="InterPro" id="IPR046450">
    <property type="entry name" value="PA_dom_sf"/>
</dbReference>
<evidence type="ECO:0000256" key="1">
    <source>
        <dbReference type="SAM" id="SignalP"/>
    </source>
</evidence>
<gene>
    <name evidence="3" type="ORF">SBA1_820066</name>
</gene>
<keyword evidence="1" id="KW-0732">Signal</keyword>